<organism evidence="21 22">
    <name type="scientific">Saponaria officinalis</name>
    <name type="common">Common soapwort</name>
    <name type="synonym">Lychnis saponaria</name>
    <dbReference type="NCBI Taxonomy" id="3572"/>
    <lineage>
        <taxon>Eukaryota</taxon>
        <taxon>Viridiplantae</taxon>
        <taxon>Streptophyta</taxon>
        <taxon>Embryophyta</taxon>
        <taxon>Tracheophyta</taxon>
        <taxon>Spermatophyta</taxon>
        <taxon>Magnoliopsida</taxon>
        <taxon>eudicotyledons</taxon>
        <taxon>Gunneridae</taxon>
        <taxon>Pentapetalae</taxon>
        <taxon>Caryophyllales</taxon>
        <taxon>Caryophyllaceae</taxon>
        <taxon>Caryophylleae</taxon>
        <taxon>Saponaria</taxon>
    </lineage>
</organism>
<protein>
    <recommendedName>
        <fullName evidence="23">Cysteine-rich receptor-like protein kinase 10</fullName>
    </recommendedName>
</protein>
<keyword evidence="22" id="KW-1185">Reference proteome</keyword>
<dbReference type="SMART" id="SM00220">
    <property type="entry name" value="S_TKc"/>
    <property type="match status" value="1"/>
</dbReference>
<dbReference type="Gene3D" id="1.10.510.10">
    <property type="entry name" value="Transferase(Phosphotransferase) domain 1"/>
    <property type="match status" value="1"/>
</dbReference>
<evidence type="ECO:0000256" key="12">
    <source>
        <dbReference type="ARBA" id="ARBA00022840"/>
    </source>
</evidence>
<dbReference type="InterPro" id="IPR038408">
    <property type="entry name" value="GNK2_sf"/>
</dbReference>
<keyword evidence="8 18" id="KW-0732">Signal</keyword>
<dbReference type="Gene3D" id="3.30.430.20">
    <property type="entry name" value="Gnk2 domain, C-X8-C-X2-C motif"/>
    <property type="match status" value="2"/>
</dbReference>
<evidence type="ECO:0000256" key="4">
    <source>
        <dbReference type="ARBA" id="ARBA00022475"/>
    </source>
</evidence>
<comment type="caution">
    <text evidence="21">The sequence shown here is derived from an EMBL/GenBank/DDBJ whole genome shotgun (WGS) entry which is preliminary data.</text>
</comment>
<dbReference type="InterPro" id="IPR011009">
    <property type="entry name" value="Kinase-like_dom_sf"/>
</dbReference>
<dbReference type="InterPro" id="IPR000719">
    <property type="entry name" value="Prot_kinase_dom"/>
</dbReference>
<evidence type="ECO:0000256" key="10">
    <source>
        <dbReference type="ARBA" id="ARBA00022741"/>
    </source>
</evidence>
<evidence type="ECO:0000256" key="2">
    <source>
        <dbReference type="ARBA" id="ARBA00008536"/>
    </source>
</evidence>
<evidence type="ECO:0000256" key="16">
    <source>
        <dbReference type="ARBA" id="ARBA00023180"/>
    </source>
</evidence>
<name>A0AAW1HXI1_SAPOF</name>
<evidence type="ECO:0000256" key="6">
    <source>
        <dbReference type="ARBA" id="ARBA00022679"/>
    </source>
</evidence>
<dbReference type="PROSITE" id="PS51473">
    <property type="entry name" value="GNK2"/>
    <property type="match status" value="2"/>
</dbReference>
<dbReference type="PROSITE" id="PS00108">
    <property type="entry name" value="PROTEIN_KINASE_ST"/>
    <property type="match status" value="1"/>
</dbReference>
<evidence type="ECO:0000256" key="18">
    <source>
        <dbReference type="SAM" id="SignalP"/>
    </source>
</evidence>
<evidence type="ECO:0000256" key="7">
    <source>
        <dbReference type="ARBA" id="ARBA00022692"/>
    </source>
</evidence>
<proteinExistence type="inferred from homology"/>
<evidence type="ECO:0000256" key="8">
    <source>
        <dbReference type="ARBA" id="ARBA00022729"/>
    </source>
</evidence>
<keyword evidence="11" id="KW-0418">Kinase</keyword>
<dbReference type="EMBL" id="JBDFQZ010000010">
    <property type="protein sequence ID" value="KAK9681720.1"/>
    <property type="molecule type" value="Genomic_DNA"/>
</dbReference>
<keyword evidence="10" id="KW-0547">Nucleotide-binding</keyword>
<evidence type="ECO:0000256" key="5">
    <source>
        <dbReference type="ARBA" id="ARBA00022527"/>
    </source>
</evidence>
<evidence type="ECO:0000256" key="11">
    <source>
        <dbReference type="ARBA" id="ARBA00022777"/>
    </source>
</evidence>
<comment type="subcellular location">
    <subcellularLocation>
        <location evidence="1">Cell membrane</location>
        <topology evidence="1">Single-pass type I membrane protein</topology>
    </subcellularLocation>
</comment>
<feature type="domain" description="Protein kinase" evidence="19">
    <location>
        <begin position="152"/>
        <end position="485"/>
    </location>
</feature>
<evidence type="ECO:0000256" key="15">
    <source>
        <dbReference type="ARBA" id="ARBA00023170"/>
    </source>
</evidence>
<reference evidence="21" key="1">
    <citation type="submission" date="2024-03" db="EMBL/GenBank/DDBJ databases">
        <title>WGS assembly of Saponaria officinalis var. Norfolk2.</title>
        <authorList>
            <person name="Jenkins J."/>
            <person name="Shu S."/>
            <person name="Grimwood J."/>
            <person name="Barry K."/>
            <person name="Goodstein D."/>
            <person name="Schmutz J."/>
            <person name="Leebens-Mack J."/>
            <person name="Osbourn A."/>
        </authorList>
    </citation>
    <scope>NUCLEOTIDE SEQUENCE [LARGE SCALE GENOMIC DNA]</scope>
    <source>
        <strain evidence="21">JIC</strain>
    </source>
</reference>
<evidence type="ECO:0000313" key="22">
    <source>
        <dbReference type="Proteomes" id="UP001443914"/>
    </source>
</evidence>
<evidence type="ECO:0000259" key="19">
    <source>
        <dbReference type="PROSITE" id="PS50011"/>
    </source>
</evidence>
<gene>
    <name evidence="21" type="ORF">RND81_10G022900</name>
</gene>
<sequence>MLKLASLLLIFVLTCFAVDATLDDQVLRFNYNCTQSGNYTPDSNYQYILYNLLGSFTSQASNKQFYNLTLEQLPDLIYGLYLCRGDVVGQNCSDCVTTAKNMIIKSCPYRLDAIIWFDYCLVRYSPNPFFGKLSEYPSEILYNSQNITGNLTEFKNIVESTMLGLVDEIKTVGRSRSEAGMMYVTKVLNLTDLSVNLYAMEQCTNDLTESDCVDCLNNAIELLSQSRGGNVLFPSCVIRYEIYPFFRLSINVSSTTATHANGSPHPRPLTPPQPHKRRHLLLVSISIALSNACFGILFIIWLWICKKKKKAVDTSHYKNKRLSMAWEIRFKIIAGVARGLLYLHEDSRLKIVHRDLKPSNILLDEDMNPKIADFGLAKLFGMDQTQGDTNKIVGTYGYMAPEYAMTGHFSVKSDVYSFGVIVLEIVSGQQNRLFNRPQLEEALLHRAWRLWNERTPLNLVHITRNQLSKGRSNKMHPHRSLVHPR</sequence>
<keyword evidence="15" id="KW-0675">Receptor</keyword>
<keyword evidence="9" id="KW-0677">Repeat</keyword>
<keyword evidence="5" id="KW-0723">Serine/threonine-protein kinase</keyword>
<keyword evidence="14 17" id="KW-0472">Membrane</keyword>
<feature type="domain" description="Gnk2-homologous" evidence="20">
    <location>
        <begin position="27"/>
        <end position="129"/>
    </location>
</feature>
<dbReference type="SUPFAM" id="SSF56112">
    <property type="entry name" value="Protein kinase-like (PK-like)"/>
    <property type="match status" value="1"/>
</dbReference>
<keyword evidence="12" id="KW-0067">ATP-binding</keyword>
<feature type="signal peptide" evidence="18">
    <location>
        <begin position="1"/>
        <end position="20"/>
    </location>
</feature>
<dbReference type="Pfam" id="PF00069">
    <property type="entry name" value="Pkinase"/>
    <property type="match status" value="1"/>
</dbReference>
<feature type="chain" id="PRO_5043508743" description="Cysteine-rich receptor-like protein kinase 10" evidence="18">
    <location>
        <begin position="21"/>
        <end position="485"/>
    </location>
</feature>
<keyword evidence="7 17" id="KW-0812">Transmembrane</keyword>
<dbReference type="CDD" id="cd23509">
    <property type="entry name" value="Gnk2-like"/>
    <property type="match status" value="2"/>
</dbReference>
<feature type="domain" description="Gnk2-homologous" evidence="20">
    <location>
        <begin position="135"/>
        <end position="245"/>
    </location>
</feature>
<dbReference type="GO" id="GO:0005524">
    <property type="term" value="F:ATP binding"/>
    <property type="evidence" value="ECO:0007669"/>
    <property type="project" value="UniProtKB-KW"/>
</dbReference>
<evidence type="ECO:0000256" key="1">
    <source>
        <dbReference type="ARBA" id="ARBA00004251"/>
    </source>
</evidence>
<dbReference type="FunFam" id="1.10.510.10:FF:000240">
    <property type="entry name" value="Lectin-domain containing receptor kinase A4.3"/>
    <property type="match status" value="1"/>
</dbReference>
<keyword evidence="13 17" id="KW-1133">Transmembrane helix</keyword>
<keyword evidence="4" id="KW-1003">Cell membrane</keyword>
<accession>A0AAW1HXI1</accession>
<keyword evidence="6" id="KW-0808">Transferase</keyword>
<dbReference type="PROSITE" id="PS50011">
    <property type="entry name" value="PROTEIN_KINASE_DOM"/>
    <property type="match status" value="1"/>
</dbReference>
<comment type="similarity">
    <text evidence="2">In the N-terminal section; belongs to the leguminous lectin family.</text>
</comment>
<keyword evidence="16" id="KW-0325">Glycoprotein</keyword>
<feature type="transmembrane region" description="Helical" evidence="17">
    <location>
        <begin position="280"/>
        <end position="304"/>
    </location>
</feature>
<dbReference type="GO" id="GO:0004674">
    <property type="term" value="F:protein serine/threonine kinase activity"/>
    <property type="evidence" value="ECO:0007669"/>
    <property type="project" value="UniProtKB-KW"/>
</dbReference>
<dbReference type="InterPro" id="IPR008271">
    <property type="entry name" value="Ser/Thr_kinase_AS"/>
</dbReference>
<dbReference type="GO" id="GO:0005886">
    <property type="term" value="C:plasma membrane"/>
    <property type="evidence" value="ECO:0007669"/>
    <property type="project" value="UniProtKB-SubCell"/>
</dbReference>
<dbReference type="Pfam" id="PF01657">
    <property type="entry name" value="Stress-antifung"/>
    <property type="match status" value="2"/>
</dbReference>
<evidence type="ECO:0008006" key="23">
    <source>
        <dbReference type="Google" id="ProtNLM"/>
    </source>
</evidence>
<evidence type="ECO:0000256" key="17">
    <source>
        <dbReference type="SAM" id="Phobius"/>
    </source>
</evidence>
<dbReference type="GO" id="GO:0002229">
    <property type="term" value="P:defense response to oomycetes"/>
    <property type="evidence" value="ECO:0007669"/>
    <property type="project" value="UniProtKB-ARBA"/>
</dbReference>
<dbReference type="PANTHER" id="PTHR27002">
    <property type="entry name" value="RECEPTOR-LIKE SERINE/THREONINE-PROTEIN KINASE SD1-8"/>
    <property type="match status" value="1"/>
</dbReference>
<comment type="similarity">
    <text evidence="3">In the C-terminal section; belongs to the protein kinase superfamily. Ser/Thr protein kinase family.</text>
</comment>
<evidence type="ECO:0000256" key="3">
    <source>
        <dbReference type="ARBA" id="ARBA00010217"/>
    </source>
</evidence>
<evidence type="ECO:0000256" key="13">
    <source>
        <dbReference type="ARBA" id="ARBA00022989"/>
    </source>
</evidence>
<evidence type="ECO:0000256" key="9">
    <source>
        <dbReference type="ARBA" id="ARBA00022737"/>
    </source>
</evidence>
<dbReference type="InterPro" id="IPR002902">
    <property type="entry name" value="GNK2"/>
</dbReference>
<evidence type="ECO:0000259" key="20">
    <source>
        <dbReference type="PROSITE" id="PS51473"/>
    </source>
</evidence>
<dbReference type="AlphaFoldDB" id="A0AAW1HXI1"/>
<evidence type="ECO:0000256" key="14">
    <source>
        <dbReference type="ARBA" id="ARBA00023136"/>
    </source>
</evidence>
<dbReference type="PANTHER" id="PTHR27002:SF181">
    <property type="entry name" value="RECEPTOR-LIKE SERINE_THREONINE-PROTEIN KINASE"/>
    <property type="match status" value="1"/>
</dbReference>
<evidence type="ECO:0000313" key="21">
    <source>
        <dbReference type="EMBL" id="KAK9681720.1"/>
    </source>
</evidence>
<dbReference type="Proteomes" id="UP001443914">
    <property type="component" value="Unassembled WGS sequence"/>
</dbReference>